<dbReference type="PANTHER" id="PTHR31302">
    <property type="entry name" value="TRANSMEMBRANE PROTEIN WITH METALLOPHOSPHOESTERASE DOMAIN-RELATED"/>
    <property type="match status" value="1"/>
</dbReference>
<feature type="domain" description="Calcineurin-like phosphoesterase" evidence="1">
    <location>
        <begin position="2"/>
        <end position="196"/>
    </location>
</feature>
<proteinExistence type="predicted"/>
<dbReference type="PIRSF" id="PIRSF033094">
    <property type="entry name" value="Pesterase_CT488"/>
    <property type="match status" value="1"/>
</dbReference>
<accession>A0ABS9MHF9</accession>
<name>A0ABS9MHF9_9FIRM</name>
<dbReference type="Gene3D" id="3.60.21.10">
    <property type="match status" value="1"/>
</dbReference>
<dbReference type="InterPro" id="IPR014578">
    <property type="entry name" value="Pesterase_CT488"/>
</dbReference>
<dbReference type="PANTHER" id="PTHR31302:SF22">
    <property type="entry name" value="PHOSPHOESTERASE"/>
    <property type="match status" value="1"/>
</dbReference>
<dbReference type="Pfam" id="PF00149">
    <property type="entry name" value="Metallophos"/>
    <property type="match status" value="1"/>
</dbReference>
<protein>
    <submittedName>
        <fullName evidence="2">Metallophosphoesterase</fullName>
    </submittedName>
</protein>
<evidence type="ECO:0000313" key="2">
    <source>
        <dbReference type="EMBL" id="MCG4610250.1"/>
    </source>
</evidence>
<sequence>MAVFAIADLHLSLGTDKPMDVFEGWQDYVQKLEKNWRAVVSEEDTVVIAGDISWAMRLEETEKDFAFIHSLPGKKWLLKGNHDYWWPTRKKIDAFLAEKGFDSIGVIHNSAVLADGMALCGTRGWLYNAESDEDVKIVNREVGRLNASIDDGIRQGGDPVVFLHYPPVYDGAECREILDVLVKRGIKTCYFGHIHGSQAARRAITGEYAGIKMVLISCDHLKFLPLLVRGE</sequence>
<organism evidence="2 3">
    <name type="scientific">Anaeromassilibacillus senegalensis</name>
    <dbReference type="NCBI Taxonomy" id="1673717"/>
    <lineage>
        <taxon>Bacteria</taxon>
        <taxon>Bacillati</taxon>
        <taxon>Bacillota</taxon>
        <taxon>Clostridia</taxon>
        <taxon>Eubacteriales</taxon>
        <taxon>Acutalibacteraceae</taxon>
        <taxon>Anaeromassilibacillus</taxon>
    </lineage>
</organism>
<dbReference type="RefSeq" id="WP_191405474.1">
    <property type="nucleotide sequence ID" value="NZ_JAKNHQ010000004.1"/>
</dbReference>
<evidence type="ECO:0000313" key="3">
    <source>
        <dbReference type="Proteomes" id="UP001298681"/>
    </source>
</evidence>
<dbReference type="EMBL" id="JAKNHQ010000004">
    <property type="protein sequence ID" value="MCG4610250.1"/>
    <property type="molecule type" value="Genomic_DNA"/>
</dbReference>
<dbReference type="SUPFAM" id="SSF56300">
    <property type="entry name" value="Metallo-dependent phosphatases"/>
    <property type="match status" value="1"/>
</dbReference>
<dbReference type="InterPro" id="IPR051158">
    <property type="entry name" value="Metallophosphoesterase_sf"/>
</dbReference>
<comment type="caution">
    <text evidence="2">The sequence shown here is derived from an EMBL/GenBank/DDBJ whole genome shotgun (WGS) entry which is preliminary data.</text>
</comment>
<evidence type="ECO:0000259" key="1">
    <source>
        <dbReference type="Pfam" id="PF00149"/>
    </source>
</evidence>
<dbReference type="InterPro" id="IPR004843">
    <property type="entry name" value="Calcineurin-like_PHP"/>
</dbReference>
<reference evidence="2 3" key="1">
    <citation type="submission" date="2022-01" db="EMBL/GenBank/DDBJ databases">
        <title>Collection of gut derived symbiotic bacterial strains cultured from healthy donors.</title>
        <authorList>
            <person name="Lin H."/>
            <person name="Kohout C."/>
            <person name="Waligurski E."/>
            <person name="Pamer E.G."/>
        </authorList>
    </citation>
    <scope>NUCLEOTIDE SEQUENCE [LARGE SCALE GENOMIC DNA]</scope>
    <source>
        <strain evidence="2 3">DFI.7.58</strain>
    </source>
</reference>
<gene>
    <name evidence="2" type="ORF">L0P57_04780</name>
</gene>
<dbReference type="InterPro" id="IPR029052">
    <property type="entry name" value="Metallo-depent_PP-like"/>
</dbReference>
<dbReference type="Proteomes" id="UP001298681">
    <property type="component" value="Unassembled WGS sequence"/>
</dbReference>
<keyword evidence="3" id="KW-1185">Reference proteome</keyword>